<dbReference type="InterPro" id="IPR000873">
    <property type="entry name" value="AMP-dep_synth/lig_dom"/>
</dbReference>
<protein>
    <submittedName>
        <fullName evidence="7">Long-chain fatty acid-CoA ligase</fullName>
        <ecNumber evidence="7">6.2.1.3</ecNumber>
    </submittedName>
</protein>
<dbReference type="Pfam" id="PF00501">
    <property type="entry name" value="AMP-binding"/>
    <property type="match status" value="1"/>
</dbReference>
<dbReference type="SUPFAM" id="SSF56801">
    <property type="entry name" value="Acetyl-CoA synthetase-like"/>
    <property type="match status" value="1"/>
</dbReference>
<evidence type="ECO:0000256" key="5">
    <source>
        <dbReference type="ARBA" id="ARBA00036813"/>
    </source>
</evidence>
<keyword evidence="3" id="KW-0547">Nucleotide-binding</keyword>
<comment type="similarity">
    <text evidence="1">Belongs to the ATP-dependent AMP-binding enzyme family.</text>
</comment>
<dbReference type="InterPro" id="IPR020845">
    <property type="entry name" value="AMP-binding_CS"/>
</dbReference>
<organism evidence="7 8">
    <name type="scientific">Diaporthe australafricana</name>
    <dbReference type="NCBI Taxonomy" id="127596"/>
    <lineage>
        <taxon>Eukaryota</taxon>
        <taxon>Fungi</taxon>
        <taxon>Dikarya</taxon>
        <taxon>Ascomycota</taxon>
        <taxon>Pezizomycotina</taxon>
        <taxon>Sordariomycetes</taxon>
        <taxon>Sordariomycetidae</taxon>
        <taxon>Diaporthales</taxon>
        <taxon>Diaporthaceae</taxon>
        <taxon>Diaporthe</taxon>
    </lineage>
</organism>
<evidence type="ECO:0000256" key="4">
    <source>
        <dbReference type="ARBA" id="ARBA00022840"/>
    </source>
</evidence>
<evidence type="ECO:0000313" key="7">
    <source>
        <dbReference type="EMBL" id="KAL1849587.1"/>
    </source>
</evidence>
<reference evidence="7 8" key="1">
    <citation type="journal article" date="2024" name="IMA Fungus">
        <title>IMA Genome - F19 : A genome assembly and annotation guide to empower mycologists, including annotated draft genome sequences of Ceratocystis pirilliformis, Diaporthe australafricana, Fusarium ophioides, Paecilomyces lecythidis, and Sporothrix stenoceras.</title>
        <authorList>
            <person name="Aylward J."/>
            <person name="Wilson A.M."/>
            <person name="Visagie C.M."/>
            <person name="Spraker J."/>
            <person name="Barnes I."/>
            <person name="Buitendag C."/>
            <person name="Ceriani C."/>
            <person name="Del Mar Angel L."/>
            <person name="du Plessis D."/>
            <person name="Fuchs T."/>
            <person name="Gasser K."/>
            <person name="Kramer D."/>
            <person name="Li W."/>
            <person name="Munsamy K."/>
            <person name="Piso A."/>
            <person name="Price J.L."/>
            <person name="Sonnekus B."/>
            <person name="Thomas C."/>
            <person name="van der Nest A."/>
            <person name="van Dijk A."/>
            <person name="van Heerden A."/>
            <person name="van Vuuren N."/>
            <person name="Yilmaz N."/>
            <person name="Duong T.A."/>
            <person name="van der Merwe N.A."/>
            <person name="Wingfield M.J."/>
            <person name="Wingfield B.D."/>
        </authorList>
    </citation>
    <scope>NUCLEOTIDE SEQUENCE [LARGE SCALE GENOMIC DNA]</scope>
    <source>
        <strain evidence="7 8">CMW 18300</strain>
    </source>
</reference>
<evidence type="ECO:0000256" key="3">
    <source>
        <dbReference type="ARBA" id="ARBA00022741"/>
    </source>
</evidence>
<comment type="caution">
    <text evidence="7">The sequence shown here is derived from an EMBL/GenBank/DDBJ whole genome shotgun (WGS) entry which is preliminary data.</text>
</comment>
<proteinExistence type="inferred from homology"/>
<evidence type="ECO:0000256" key="1">
    <source>
        <dbReference type="ARBA" id="ARBA00006432"/>
    </source>
</evidence>
<dbReference type="PANTHER" id="PTHR43272:SF83">
    <property type="entry name" value="ACYL-COA SYNTHETASE LONG-CHAIN, ISOFORM J"/>
    <property type="match status" value="1"/>
</dbReference>
<dbReference type="PANTHER" id="PTHR43272">
    <property type="entry name" value="LONG-CHAIN-FATTY-ACID--COA LIGASE"/>
    <property type="match status" value="1"/>
</dbReference>
<keyword evidence="4" id="KW-0067">ATP-binding</keyword>
<accession>A0ABR3VZR9</accession>
<dbReference type="Gene3D" id="3.40.50.12780">
    <property type="entry name" value="N-terminal domain of ligase-like"/>
    <property type="match status" value="1"/>
</dbReference>
<dbReference type="Proteomes" id="UP001583177">
    <property type="component" value="Unassembled WGS sequence"/>
</dbReference>
<evidence type="ECO:0000259" key="6">
    <source>
        <dbReference type="Pfam" id="PF00501"/>
    </source>
</evidence>
<sequence>MPCKQNLNVPESWRSGLGPLYSIQTPPYTIDAPGAPEVEGETKIRRNPKAKDGLFERPGPGINTVFDLVKHSVEEHAGDRAMGTRKLIKVHEETKKVPKIVDGQTQMVEKKWQYSELSNYTFMTYGEYETHLLNMASGLRHLGLEKGDKVHMFASTSANWLAMSHCCSSQTFTIVTAYDTLGTSGVEHTLVQSQPKVMFTDPHLLKTASGALSKAKTVKVIVYNDQSIVQPTPESEIDSFKSSHPGLTVLSTSELVSLGEANPYMPLPPTPEDTYCIMYTSGSTGPPKGVSMTHEGFVAAVAGLVGIIGDSVSTEEVILAYLPLAHILEMVLENLVVFFGATLGYGSSRTLSDVNVRNCMGDMRTLAPSVLVGVPQVWETIKKGVMGRVNSGSFLVRSLFWGAFSAKSFLVRNNLPGQTMFDSLVFGQVRKLTGGRLRFIVNGASGISKETAHFMSMILAPMLTGYGLTETGGNGALGSPQQFSLSGACGPISPAIECKLVSIAELNYSTSTTPPQGEIWFRGKPVLTEYYLNPEETSKAITADGWFKTGDIGEWEANGHLKIIDRVKNLVKLQGGEYIALEKLEATYRGSRAVQNLMIHGDSENPRPVAVIFVNEPVVREIAAGLGVSGGDHELVHNEKVRAAVYKDLVNQGKTAGLTGLETISGVVLTDEEWTPQNGLVTATQKVNRRAVREKYAKEIKQAFKS</sequence>
<dbReference type="InterPro" id="IPR042099">
    <property type="entry name" value="ANL_N_sf"/>
</dbReference>
<comment type="catalytic activity">
    <reaction evidence="5">
        <text>a long-chain fatty acid + ATP + CoA = a long-chain fatty acyl-CoA + AMP + diphosphate</text>
        <dbReference type="Rhea" id="RHEA:15421"/>
        <dbReference type="ChEBI" id="CHEBI:30616"/>
        <dbReference type="ChEBI" id="CHEBI:33019"/>
        <dbReference type="ChEBI" id="CHEBI:57287"/>
        <dbReference type="ChEBI" id="CHEBI:57560"/>
        <dbReference type="ChEBI" id="CHEBI:83139"/>
        <dbReference type="ChEBI" id="CHEBI:456215"/>
        <dbReference type="EC" id="6.2.1.3"/>
    </reaction>
</comment>
<dbReference type="PROSITE" id="PS00455">
    <property type="entry name" value="AMP_BINDING"/>
    <property type="match status" value="1"/>
</dbReference>
<keyword evidence="8" id="KW-1185">Reference proteome</keyword>
<name>A0ABR3VZR9_9PEZI</name>
<keyword evidence="2 7" id="KW-0436">Ligase</keyword>
<dbReference type="EC" id="6.2.1.3" evidence="7"/>
<feature type="domain" description="AMP-dependent synthetase/ligase" evidence="6">
    <location>
        <begin position="119"/>
        <end position="531"/>
    </location>
</feature>
<evidence type="ECO:0000256" key="2">
    <source>
        <dbReference type="ARBA" id="ARBA00022598"/>
    </source>
</evidence>
<gene>
    <name evidence="7" type="primary">FAA4_2</name>
    <name evidence="7" type="ORF">Daus18300_013234</name>
</gene>
<dbReference type="EMBL" id="JAWRVE010000199">
    <property type="protein sequence ID" value="KAL1849587.1"/>
    <property type="molecule type" value="Genomic_DNA"/>
</dbReference>
<evidence type="ECO:0000313" key="8">
    <source>
        <dbReference type="Proteomes" id="UP001583177"/>
    </source>
</evidence>
<dbReference type="GO" id="GO:0004467">
    <property type="term" value="F:long-chain fatty acid-CoA ligase activity"/>
    <property type="evidence" value="ECO:0007669"/>
    <property type="project" value="UniProtKB-EC"/>
</dbReference>